<dbReference type="PROSITE" id="PS51063">
    <property type="entry name" value="HTH_CRP_2"/>
    <property type="match status" value="1"/>
</dbReference>
<dbReference type="InterPro" id="IPR036388">
    <property type="entry name" value="WH-like_DNA-bd_sf"/>
</dbReference>
<dbReference type="GO" id="GO:0003700">
    <property type="term" value="F:DNA-binding transcription factor activity"/>
    <property type="evidence" value="ECO:0007669"/>
    <property type="project" value="TreeGrafter"/>
</dbReference>
<evidence type="ECO:0000313" key="7">
    <source>
        <dbReference type="Proteomes" id="UP000198551"/>
    </source>
</evidence>
<dbReference type="AlphaFoldDB" id="A0A1C4VGI6"/>
<dbReference type="PANTHER" id="PTHR24567:SF68">
    <property type="entry name" value="DNA-BINDING TRANSCRIPTIONAL DUAL REGULATOR CRP"/>
    <property type="match status" value="1"/>
</dbReference>
<evidence type="ECO:0000313" key="6">
    <source>
        <dbReference type="EMBL" id="SCE83107.1"/>
    </source>
</evidence>
<sequence>MRIAGATTSLRNELHRLIRDDPTFAVRTHVPRGGAAYNSGDHDLRMYLVEVGQFKTIASSADGKQCLLSIHTRGDMFGELGLLGGPRHDTARAMRDSVIRRVNSAKLFDLLSSDEQLNWHFTRFLMAKLLDQQQAITQLVTMDSEHRLAATLLRLARKVGRRLNLGMQIDAKITQEELASMVGTTRSRVGLFLKHFRAAKLVDQLPGGYLLINEPALTRYVECGQYEPVRWGTDPIRPVNGARLLRGDRELSA</sequence>
<dbReference type="InterPro" id="IPR036390">
    <property type="entry name" value="WH_DNA-bd_sf"/>
</dbReference>
<dbReference type="GO" id="GO:0016301">
    <property type="term" value="F:kinase activity"/>
    <property type="evidence" value="ECO:0007669"/>
    <property type="project" value="UniProtKB-KW"/>
</dbReference>
<accession>A0A1C4VGI6</accession>
<dbReference type="Proteomes" id="UP000198551">
    <property type="component" value="Unassembled WGS sequence"/>
</dbReference>
<evidence type="ECO:0000256" key="1">
    <source>
        <dbReference type="ARBA" id="ARBA00023015"/>
    </source>
</evidence>
<dbReference type="EMBL" id="FMCV01000003">
    <property type="protein sequence ID" value="SCE83107.1"/>
    <property type="molecule type" value="Genomic_DNA"/>
</dbReference>
<protein>
    <submittedName>
        <fullName evidence="6">cAMP-binding domain of CRP or a regulatory subunit of cAMP-dependent protein kinases</fullName>
    </submittedName>
</protein>
<feature type="domain" description="HTH crp-type" evidence="5">
    <location>
        <begin position="142"/>
        <end position="215"/>
    </location>
</feature>
<dbReference type="InterPro" id="IPR050397">
    <property type="entry name" value="Env_Response_Regulators"/>
</dbReference>
<name>A0A1C4VGI6_9ACTN</name>
<dbReference type="Pfam" id="PF13545">
    <property type="entry name" value="HTH_Crp_2"/>
    <property type="match status" value="1"/>
</dbReference>
<keyword evidence="6" id="KW-0808">Transferase</keyword>
<feature type="domain" description="Cyclic nucleotide-binding" evidence="4">
    <location>
        <begin position="29"/>
        <end position="93"/>
    </location>
</feature>
<dbReference type="SUPFAM" id="SSF46785">
    <property type="entry name" value="Winged helix' DNA-binding domain"/>
    <property type="match status" value="1"/>
</dbReference>
<dbReference type="InterPro" id="IPR012318">
    <property type="entry name" value="HTH_CRP"/>
</dbReference>
<reference evidence="7" key="1">
    <citation type="submission" date="2016-06" db="EMBL/GenBank/DDBJ databases">
        <authorList>
            <person name="Varghese N."/>
        </authorList>
    </citation>
    <scope>NUCLEOTIDE SEQUENCE [LARGE SCALE GENOMIC DNA]</scope>
    <source>
        <strain evidence="7">DSM 45555</strain>
    </source>
</reference>
<keyword evidence="1" id="KW-0805">Transcription regulation</keyword>
<dbReference type="Gene3D" id="2.60.120.10">
    <property type="entry name" value="Jelly Rolls"/>
    <property type="match status" value="1"/>
</dbReference>
<keyword evidence="6" id="KW-0418">Kinase</keyword>
<gene>
    <name evidence="6" type="ORF">GA0070215_103154</name>
</gene>
<dbReference type="CDD" id="cd00038">
    <property type="entry name" value="CAP_ED"/>
    <property type="match status" value="1"/>
</dbReference>
<evidence type="ECO:0000256" key="3">
    <source>
        <dbReference type="ARBA" id="ARBA00023163"/>
    </source>
</evidence>
<evidence type="ECO:0000259" key="4">
    <source>
        <dbReference type="PROSITE" id="PS50042"/>
    </source>
</evidence>
<dbReference type="GO" id="GO:0005829">
    <property type="term" value="C:cytosol"/>
    <property type="evidence" value="ECO:0007669"/>
    <property type="project" value="TreeGrafter"/>
</dbReference>
<dbReference type="PROSITE" id="PS50042">
    <property type="entry name" value="CNMP_BINDING_3"/>
    <property type="match status" value="1"/>
</dbReference>
<dbReference type="GO" id="GO:0003677">
    <property type="term" value="F:DNA binding"/>
    <property type="evidence" value="ECO:0007669"/>
    <property type="project" value="UniProtKB-KW"/>
</dbReference>
<dbReference type="InterPro" id="IPR000595">
    <property type="entry name" value="cNMP-bd_dom"/>
</dbReference>
<dbReference type="RefSeq" id="WP_091042453.1">
    <property type="nucleotide sequence ID" value="NZ_FMCV01000003.1"/>
</dbReference>
<dbReference type="InterPro" id="IPR014710">
    <property type="entry name" value="RmlC-like_jellyroll"/>
</dbReference>
<keyword evidence="7" id="KW-1185">Reference proteome</keyword>
<dbReference type="InterPro" id="IPR018490">
    <property type="entry name" value="cNMP-bd_dom_sf"/>
</dbReference>
<dbReference type="SUPFAM" id="SSF51206">
    <property type="entry name" value="cAMP-binding domain-like"/>
    <property type="match status" value="1"/>
</dbReference>
<evidence type="ECO:0000256" key="2">
    <source>
        <dbReference type="ARBA" id="ARBA00023125"/>
    </source>
</evidence>
<proteinExistence type="predicted"/>
<evidence type="ECO:0000259" key="5">
    <source>
        <dbReference type="PROSITE" id="PS51063"/>
    </source>
</evidence>
<dbReference type="Gene3D" id="1.10.10.10">
    <property type="entry name" value="Winged helix-like DNA-binding domain superfamily/Winged helix DNA-binding domain"/>
    <property type="match status" value="1"/>
</dbReference>
<keyword evidence="3" id="KW-0804">Transcription</keyword>
<dbReference type="Pfam" id="PF00027">
    <property type="entry name" value="cNMP_binding"/>
    <property type="match status" value="1"/>
</dbReference>
<keyword evidence="2" id="KW-0238">DNA-binding</keyword>
<dbReference type="PANTHER" id="PTHR24567">
    <property type="entry name" value="CRP FAMILY TRANSCRIPTIONAL REGULATORY PROTEIN"/>
    <property type="match status" value="1"/>
</dbReference>
<organism evidence="6 7">
    <name type="scientific">Micromonospora marina</name>
    <dbReference type="NCBI Taxonomy" id="307120"/>
    <lineage>
        <taxon>Bacteria</taxon>
        <taxon>Bacillati</taxon>
        <taxon>Actinomycetota</taxon>
        <taxon>Actinomycetes</taxon>
        <taxon>Micromonosporales</taxon>
        <taxon>Micromonosporaceae</taxon>
        <taxon>Micromonospora</taxon>
    </lineage>
</organism>